<name>A0A940PI65_9ENTE</name>
<evidence type="ECO:0000256" key="1">
    <source>
        <dbReference type="SAM" id="SignalP"/>
    </source>
</evidence>
<dbReference type="PROSITE" id="PS51257">
    <property type="entry name" value="PROKAR_LIPOPROTEIN"/>
    <property type="match status" value="1"/>
</dbReference>
<feature type="signal peptide" evidence="1">
    <location>
        <begin position="1"/>
        <end position="19"/>
    </location>
</feature>
<dbReference type="Proteomes" id="UP000674938">
    <property type="component" value="Unassembled WGS sequence"/>
</dbReference>
<evidence type="ECO:0000313" key="2">
    <source>
        <dbReference type="EMBL" id="MBP1044388.1"/>
    </source>
</evidence>
<protein>
    <submittedName>
        <fullName evidence="2">Uncharacterized protein</fullName>
    </submittedName>
</protein>
<feature type="chain" id="PRO_5039233712" evidence="1">
    <location>
        <begin position="20"/>
        <end position="57"/>
    </location>
</feature>
<gene>
    <name evidence="2" type="ORF">I6N95_25595</name>
</gene>
<sequence length="57" mass="6296">MKRKLMIASLVIASLGLSACSLTTKKQAPKIDETINTLDSSVIYYDQLPENDIVEPE</sequence>
<dbReference type="RefSeq" id="WP_209532828.1">
    <property type="nucleotide sequence ID" value="NZ_JAEEGA010000027.1"/>
</dbReference>
<accession>A0A940PI65</accession>
<comment type="caution">
    <text evidence="2">The sequence shown here is derived from an EMBL/GenBank/DDBJ whole genome shotgun (WGS) entry which is preliminary data.</text>
</comment>
<dbReference type="EMBL" id="JAEEGA010000027">
    <property type="protein sequence ID" value="MBP1044388.1"/>
    <property type="molecule type" value="Genomic_DNA"/>
</dbReference>
<dbReference type="AlphaFoldDB" id="A0A940PI65"/>
<organism evidence="2 3">
    <name type="scientific">Vagococcus allomyrinae</name>
    <dbReference type="NCBI Taxonomy" id="2794353"/>
    <lineage>
        <taxon>Bacteria</taxon>
        <taxon>Bacillati</taxon>
        <taxon>Bacillota</taxon>
        <taxon>Bacilli</taxon>
        <taxon>Lactobacillales</taxon>
        <taxon>Enterococcaceae</taxon>
        <taxon>Vagococcus</taxon>
    </lineage>
</organism>
<reference evidence="2" key="1">
    <citation type="submission" date="2020-12" db="EMBL/GenBank/DDBJ databases">
        <title>Vagococcus allomyrinae sp. nov. and Enterococcus lavae sp. nov., isolated from the larvae of Allomyrina dichotoma.</title>
        <authorList>
            <person name="Lee S.D."/>
        </authorList>
    </citation>
    <scope>NUCLEOTIDE SEQUENCE</scope>
    <source>
        <strain evidence="2">BWB3-3</strain>
    </source>
</reference>
<proteinExistence type="predicted"/>
<keyword evidence="1" id="KW-0732">Signal</keyword>
<evidence type="ECO:0000313" key="3">
    <source>
        <dbReference type="Proteomes" id="UP000674938"/>
    </source>
</evidence>
<keyword evidence="3" id="KW-1185">Reference proteome</keyword>